<accession>A0ABX8BA52</accession>
<organism evidence="1 2">
    <name type="scientific">Chloracidobacterium validum</name>
    <dbReference type="NCBI Taxonomy" id="2821543"/>
    <lineage>
        <taxon>Bacteria</taxon>
        <taxon>Pseudomonadati</taxon>
        <taxon>Acidobacteriota</taxon>
        <taxon>Terriglobia</taxon>
        <taxon>Terriglobales</taxon>
        <taxon>Acidobacteriaceae</taxon>
        <taxon>Chloracidobacterium</taxon>
    </lineage>
</organism>
<evidence type="ECO:0000313" key="2">
    <source>
        <dbReference type="Proteomes" id="UP000676506"/>
    </source>
</evidence>
<evidence type="ECO:0008006" key="3">
    <source>
        <dbReference type="Google" id="ProtNLM"/>
    </source>
</evidence>
<sequence length="340" mass="37285">MSGLAFPPTQLDVVQVHRWALALRRAAELFRSGRFAELYFGPAEQLDADRFPGFRPAVLYWVATAERERLTYGLALAEAGLTLADLPTVEPRVECHQSDFLKDCQQLWAALASELPFELSLDEAALAGVTGLPEDWLTRFNVATDWARRQPAAQATWAAWSDLALVARTAQSMETIRAALVLAELDLRTDLSALITRISADFGRRLNEFFFAQVLGGIADEPRATGERLGRNGVFAEHDLSKTHVQPLAGLLTLVGAWLGGPPLTIETTIRTCSFQTQTRVVLTAEGREPGLGRHLCRLCAAFDQATLDAVLPRLLNPRSRLHASLGRGDPACRFSAELG</sequence>
<gene>
    <name evidence="1" type="ORF">J8C06_05070</name>
</gene>
<dbReference type="Proteomes" id="UP000676506">
    <property type="component" value="Chromosome 1"/>
</dbReference>
<dbReference type="EMBL" id="CP072648">
    <property type="protein sequence ID" value="QUW03806.1"/>
    <property type="molecule type" value="Genomic_DNA"/>
</dbReference>
<keyword evidence="2" id="KW-1185">Reference proteome</keyword>
<reference evidence="1 2" key="1">
    <citation type="submission" date="2021-03" db="EMBL/GenBank/DDBJ databases">
        <title>Genomic and phenotypic characterization of Chloracidobacterium isolates provides evidence for multiple species.</title>
        <authorList>
            <person name="Saini M.K."/>
            <person name="Costas A.M.G."/>
            <person name="Tank M."/>
            <person name="Bryant D.A."/>
        </authorList>
    </citation>
    <scope>NUCLEOTIDE SEQUENCE [LARGE SCALE GENOMIC DNA]</scope>
    <source>
        <strain evidence="1 2">BV2-C</strain>
    </source>
</reference>
<protein>
    <recommendedName>
        <fullName evidence="3">L-2-amino-thiazoline-4-carboxylic acid hydrolase</fullName>
    </recommendedName>
</protein>
<dbReference type="RefSeq" id="WP_211429696.1">
    <property type="nucleotide sequence ID" value="NZ_CP072648.1"/>
</dbReference>
<name>A0ABX8BA52_9BACT</name>
<proteinExistence type="predicted"/>
<evidence type="ECO:0000313" key="1">
    <source>
        <dbReference type="EMBL" id="QUW03806.1"/>
    </source>
</evidence>